<gene>
    <name evidence="8" type="ORF">JTE90_013511</name>
</gene>
<evidence type="ECO:0000256" key="2">
    <source>
        <dbReference type="ARBA" id="ARBA00022801"/>
    </source>
</evidence>
<keyword evidence="6" id="KW-0694">RNA-binding</keyword>
<dbReference type="Gene3D" id="3.40.50.300">
    <property type="entry name" value="P-loop containing nucleotide triphosphate hydrolases"/>
    <property type="match status" value="1"/>
</dbReference>
<dbReference type="InterPro" id="IPR011545">
    <property type="entry name" value="DEAD/DEAH_box_helicase_dom"/>
</dbReference>
<evidence type="ECO:0000256" key="3">
    <source>
        <dbReference type="ARBA" id="ARBA00022806"/>
    </source>
</evidence>
<dbReference type="InterPro" id="IPR014014">
    <property type="entry name" value="RNA_helicase_DEAD_Q_motif"/>
</dbReference>
<dbReference type="Pfam" id="PF00270">
    <property type="entry name" value="DEAD"/>
    <property type="match status" value="1"/>
</dbReference>
<proteinExistence type="inferred from homology"/>
<comment type="domain">
    <text evidence="6">The Q motif is unique to and characteristic of the DEAD box family of RNA helicases and controls ATP binding and hydrolysis.</text>
</comment>
<dbReference type="GO" id="GO:0016787">
    <property type="term" value="F:hydrolase activity"/>
    <property type="evidence" value="ECO:0007669"/>
    <property type="project" value="UniProtKB-KW"/>
</dbReference>
<evidence type="ECO:0000313" key="8">
    <source>
        <dbReference type="EMBL" id="KAG8197389.1"/>
    </source>
</evidence>
<dbReference type="PANTHER" id="PTHR24031">
    <property type="entry name" value="RNA HELICASE"/>
    <property type="match status" value="1"/>
</dbReference>
<evidence type="ECO:0000256" key="5">
    <source>
        <dbReference type="PROSITE-ProRule" id="PRU00552"/>
    </source>
</evidence>
<sequence>MADLDDWAAQADLQERNALAMNNLSLGSGAAAAIPPPVPPEQYAAKNRVAAADEEDDNIDAAELSLMQKIVRTHLVNTTADITVQHKDPNSPLYSVKSFEELNLRPELLKGVYGMGFESPTKIQETVLPILLADPPINLIAHTQGGTGKTAAFVLPSLSRVDPNLKYPHVLVLSPTYELAYRREKSPVRWRNSAPTSLSNSPSGART</sequence>
<evidence type="ECO:0000256" key="6">
    <source>
        <dbReference type="RuleBase" id="RU365068"/>
    </source>
</evidence>
<keyword evidence="2 6" id="KW-0378">Hydrolase</keyword>
<organism evidence="8 9">
    <name type="scientific">Oedothorax gibbosus</name>
    <dbReference type="NCBI Taxonomy" id="931172"/>
    <lineage>
        <taxon>Eukaryota</taxon>
        <taxon>Metazoa</taxon>
        <taxon>Ecdysozoa</taxon>
        <taxon>Arthropoda</taxon>
        <taxon>Chelicerata</taxon>
        <taxon>Arachnida</taxon>
        <taxon>Araneae</taxon>
        <taxon>Araneomorphae</taxon>
        <taxon>Entelegynae</taxon>
        <taxon>Araneoidea</taxon>
        <taxon>Linyphiidae</taxon>
        <taxon>Erigoninae</taxon>
        <taxon>Oedothorax</taxon>
    </lineage>
</organism>
<accession>A0AAV6VLC5</accession>
<reference evidence="8 9" key="1">
    <citation type="journal article" date="2022" name="Nat. Ecol. Evol.">
        <title>A masculinizing supergene underlies an exaggerated male reproductive morph in a spider.</title>
        <authorList>
            <person name="Hendrickx F."/>
            <person name="De Corte Z."/>
            <person name="Sonet G."/>
            <person name="Van Belleghem S.M."/>
            <person name="Kostlbacher S."/>
            <person name="Vangestel C."/>
        </authorList>
    </citation>
    <scope>NUCLEOTIDE SEQUENCE [LARGE SCALE GENOMIC DNA]</scope>
    <source>
        <strain evidence="8">W744_W776</strain>
    </source>
</reference>
<evidence type="ECO:0000256" key="4">
    <source>
        <dbReference type="ARBA" id="ARBA00022840"/>
    </source>
</evidence>
<dbReference type="GO" id="GO:0003723">
    <property type="term" value="F:RNA binding"/>
    <property type="evidence" value="ECO:0007669"/>
    <property type="project" value="UniProtKB-UniRule"/>
</dbReference>
<dbReference type="SUPFAM" id="SSF52540">
    <property type="entry name" value="P-loop containing nucleoside triphosphate hydrolases"/>
    <property type="match status" value="1"/>
</dbReference>
<keyword evidence="1 6" id="KW-0547">Nucleotide-binding</keyword>
<dbReference type="PROSITE" id="PS51195">
    <property type="entry name" value="Q_MOTIF"/>
    <property type="match status" value="1"/>
</dbReference>
<keyword evidence="3 6" id="KW-0347">Helicase</keyword>
<keyword evidence="9" id="KW-1185">Reference proteome</keyword>
<dbReference type="Proteomes" id="UP000827092">
    <property type="component" value="Unassembled WGS sequence"/>
</dbReference>
<keyword evidence="4 6" id="KW-0067">ATP-binding</keyword>
<feature type="short sequence motif" description="Q motif" evidence="5">
    <location>
        <begin position="97"/>
        <end position="125"/>
    </location>
</feature>
<feature type="domain" description="DEAD-box RNA helicase Q" evidence="7">
    <location>
        <begin position="97"/>
        <end position="125"/>
    </location>
</feature>
<comment type="catalytic activity">
    <reaction evidence="6">
        <text>ATP + H2O = ADP + phosphate + H(+)</text>
        <dbReference type="Rhea" id="RHEA:13065"/>
        <dbReference type="ChEBI" id="CHEBI:15377"/>
        <dbReference type="ChEBI" id="CHEBI:15378"/>
        <dbReference type="ChEBI" id="CHEBI:30616"/>
        <dbReference type="ChEBI" id="CHEBI:43474"/>
        <dbReference type="ChEBI" id="CHEBI:456216"/>
        <dbReference type="EC" id="3.6.4.13"/>
    </reaction>
</comment>
<comment type="function">
    <text evidence="6">RNA helicase.</text>
</comment>
<evidence type="ECO:0000259" key="7">
    <source>
        <dbReference type="PROSITE" id="PS51195"/>
    </source>
</evidence>
<comment type="caution">
    <text evidence="8">The sequence shown here is derived from an EMBL/GenBank/DDBJ whole genome shotgun (WGS) entry which is preliminary data.</text>
</comment>
<protein>
    <recommendedName>
        <fullName evidence="6">ATP-dependent RNA helicase</fullName>
        <ecNumber evidence="6">3.6.4.13</ecNumber>
    </recommendedName>
</protein>
<dbReference type="EMBL" id="JAFNEN010000056">
    <property type="protein sequence ID" value="KAG8197389.1"/>
    <property type="molecule type" value="Genomic_DNA"/>
</dbReference>
<comment type="similarity">
    <text evidence="6">Belongs to the DEAD box helicase family.</text>
</comment>
<dbReference type="AlphaFoldDB" id="A0AAV6VLC5"/>
<dbReference type="InterPro" id="IPR027417">
    <property type="entry name" value="P-loop_NTPase"/>
</dbReference>
<dbReference type="EC" id="3.6.4.13" evidence="6"/>
<evidence type="ECO:0000256" key="1">
    <source>
        <dbReference type="ARBA" id="ARBA00022741"/>
    </source>
</evidence>
<evidence type="ECO:0000313" key="9">
    <source>
        <dbReference type="Proteomes" id="UP000827092"/>
    </source>
</evidence>
<dbReference type="GO" id="GO:0005524">
    <property type="term" value="F:ATP binding"/>
    <property type="evidence" value="ECO:0007669"/>
    <property type="project" value="UniProtKB-UniRule"/>
</dbReference>
<dbReference type="GO" id="GO:0003724">
    <property type="term" value="F:RNA helicase activity"/>
    <property type="evidence" value="ECO:0007669"/>
    <property type="project" value="UniProtKB-EC"/>
</dbReference>
<name>A0AAV6VLC5_9ARAC</name>